<sequence>MANHPVKYNRNQKNNHQNQTETWKHNWEVMKPFVRFGFKAMAIIGGALISIIKLVPELLDHHKDPPKKDNRIIKI</sequence>
<gene>
    <name evidence="3" type="ORF">ACFS5N_01005</name>
</gene>
<name>A0ABW5Y736_9SPHI</name>
<keyword evidence="4" id="KW-1185">Reference proteome</keyword>
<evidence type="ECO:0000256" key="2">
    <source>
        <dbReference type="SAM" id="Phobius"/>
    </source>
</evidence>
<evidence type="ECO:0000313" key="4">
    <source>
        <dbReference type="Proteomes" id="UP001597557"/>
    </source>
</evidence>
<evidence type="ECO:0000313" key="3">
    <source>
        <dbReference type="EMBL" id="MFD2871023.1"/>
    </source>
</evidence>
<organism evidence="3 4">
    <name type="scientific">Mucilaginibacter ximonensis</name>
    <dbReference type="NCBI Taxonomy" id="538021"/>
    <lineage>
        <taxon>Bacteria</taxon>
        <taxon>Pseudomonadati</taxon>
        <taxon>Bacteroidota</taxon>
        <taxon>Sphingobacteriia</taxon>
        <taxon>Sphingobacteriales</taxon>
        <taxon>Sphingobacteriaceae</taxon>
        <taxon>Mucilaginibacter</taxon>
    </lineage>
</organism>
<dbReference type="EMBL" id="JBHUPD010000001">
    <property type="protein sequence ID" value="MFD2871023.1"/>
    <property type="molecule type" value="Genomic_DNA"/>
</dbReference>
<comment type="caution">
    <text evidence="3">The sequence shown here is derived from an EMBL/GenBank/DDBJ whole genome shotgun (WGS) entry which is preliminary data.</text>
</comment>
<feature type="region of interest" description="Disordered" evidence="1">
    <location>
        <begin position="1"/>
        <end position="22"/>
    </location>
</feature>
<feature type="transmembrane region" description="Helical" evidence="2">
    <location>
        <begin position="36"/>
        <end position="55"/>
    </location>
</feature>
<protein>
    <submittedName>
        <fullName evidence="3">Uncharacterized protein</fullName>
    </submittedName>
</protein>
<keyword evidence="2" id="KW-0812">Transmembrane</keyword>
<proteinExistence type="predicted"/>
<evidence type="ECO:0000256" key="1">
    <source>
        <dbReference type="SAM" id="MobiDB-lite"/>
    </source>
</evidence>
<keyword evidence="2" id="KW-0472">Membrane</keyword>
<dbReference type="Proteomes" id="UP001597557">
    <property type="component" value="Unassembled WGS sequence"/>
</dbReference>
<feature type="compositionally biased region" description="Polar residues" evidence="1">
    <location>
        <begin position="9"/>
        <end position="21"/>
    </location>
</feature>
<accession>A0ABW5Y736</accession>
<reference evidence="4" key="1">
    <citation type="journal article" date="2019" name="Int. J. Syst. Evol. Microbiol.">
        <title>The Global Catalogue of Microorganisms (GCM) 10K type strain sequencing project: providing services to taxonomists for standard genome sequencing and annotation.</title>
        <authorList>
            <consortium name="The Broad Institute Genomics Platform"/>
            <consortium name="The Broad Institute Genome Sequencing Center for Infectious Disease"/>
            <person name="Wu L."/>
            <person name="Ma J."/>
        </authorList>
    </citation>
    <scope>NUCLEOTIDE SEQUENCE [LARGE SCALE GENOMIC DNA]</scope>
    <source>
        <strain evidence="4">KCTC 22437</strain>
    </source>
</reference>
<dbReference type="RefSeq" id="WP_377181290.1">
    <property type="nucleotide sequence ID" value="NZ_JBHUPD010000001.1"/>
</dbReference>
<keyword evidence="2" id="KW-1133">Transmembrane helix</keyword>